<protein>
    <recommendedName>
        <fullName evidence="3">67 kDa myosin-cross-reactive antigen family protein</fullName>
    </recommendedName>
</protein>
<comment type="caution">
    <text evidence="1">The sequence shown here is derived from an EMBL/GenBank/DDBJ whole genome shotgun (WGS) entry which is preliminary data.</text>
</comment>
<sequence length="536" mass="58573">MVEGSNFPRRDPKNTHAWLVGSGIASLTAAIHLIKDAKVPGANIHVLDASPDSGGGLKTHGDAIDGYFLPMDGNPHFHGGCVERLLSLIPSESDPDRSIMDVIRLRAEAEPKVVAPQARAVKLGATGVEAFLPRGIQVGIKHRMALVGLMLESETAVGTKSIEDVFDKSFFDTTFWMLWSTTFALKPCHSAAEFKRHLRKYLEDIQSLNSVKTVNRTRYNFFESAVGPLTKYLRQEDVDFRFNVRVTDLRSYPEGDPTTISEIELLKAGQEELITVDPMDIVLVSLGSVNAGAALGTNQTPPPGLTANWEDLMEGDWKLWGKLSNKSLKFGDPANFLSRNQQSTVETFTTTFKGPEFSSLYHKLTHDRPGTGSLLSLTESAWEITISIPHQPIFSDQPENVTVMLGYGLNPMGVGNYVKKPMCECSGEEILSEVLSHLGMAAQPIISTAKTIPCGMPLATAPFLTRGFHSRSAVLPPRTTNVACVGQFVDIPGDTTLEVEYSVRGAQIAVAELMGLPEKPPKPPRSLLMEIFDLMV</sequence>
<dbReference type="AlphaFoldDB" id="A0A0F8VTQ9"/>
<dbReference type="PANTHER" id="PTHR37417:SF4">
    <property type="entry name" value="67 KDA MYOSIN-CROSS-REACTIVE ANTIGEN FAMILY PROTEIN (AFU_ORTHOLOGUE AFUA_3G03570)"/>
    <property type="match status" value="1"/>
</dbReference>
<evidence type="ECO:0000313" key="1">
    <source>
        <dbReference type="EMBL" id="KKK26606.1"/>
    </source>
</evidence>
<dbReference type="Proteomes" id="UP000034291">
    <property type="component" value="Unassembled WGS sequence"/>
</dbReference>
<dbReference type="InterPro" id="IPR010354">
    <property type="entry name" value="Oleate_hydratase"/>
</dbReference>
<accession>A0A0F8VTQ9</accession>
<reference evidence="1 2" key="1">
    <citation type="submission" date="2015-02" db="EMBL/GenBank/DDBJ databases">
        <title>Draft Genome Sequences of Two Closely-Related Aflatoxigenic Aspergillus Species Obtained from the Cote d'Ivoire.</title>
        <authorList>
            <person name="Moore G.G."/>
            <person name="Beltz S.B."/>
            <person name="Mack B.M."/>
        </authorList>
    </citation>
    <scope>NUCLEOTIDE SEQUENCE [LARGE SCALE GENOMIC DNA]</scope>
    <source>
        <strain evidence="1 2">SRRC1468</strain>
    </source>
</reference>
<name>A0A0F8VTQ9_9EURO</name>
<evidence type="ECO:0008006" key="3">
    <source>
        <dbReference type="Google" id="ProtNLM"/>
    </source>
</evidence>
<dbReference type="InterPro" id="IPR036188">
    <property type="entry name" value="FAD/NAD-bd_sf"/>
</dbReference>
<dbReference type="GO" id="GO:0050151">
    <property type="term" value="F:oleate hydratase activity"/>
    <property type="evidence" value="ECO:0007669"/>
    <property type="project" value="InterPro"/>
</dbReference>
<dbReference type="Gene3D" id="3.50.50.60">
    <property type="entry name" value="FAD/NAD(P)-binding domain"/>
    <property type="match status" value="3"/>
</dbReference>
<gene>
    <name evidence="1" type="ORF">ARAM_005853</name>
</gene>
<evidence type="ECO:0000313" key="2">
    <source>
        <dbReference type="Proteomes" id="UP000034291"/>
    </source>
</evidence>
<dbReference type="GO" id="GO:0006631">
    <property type="term" value="P:fatty acid metabolic process"/>
    <property type="evidence" value="ECO:0007669"/>
    <property type="project" value="InterPro"/>
</dbReference>
<organism evidence="1 2">
    <name type="scientific">Aspergillus rambellii</name>
    <dbReference type="NCBI Taxonomy" id="308745"/>
    <lineage>
        <taxon>Eukaryota</taxon>
        <taxon>Fungi</taxon>
        <taxon>Dikarya</taxon>
        <taxon>Ascomycota</taxon>
        <taxon>Pezizomycotina</taxon>
        <taxon>Eurotiomycetes</taxon>
        <taxon>Eurotiomycetidae</taxon>
        <taxon>Eurotiales</taxon>
        <taxon>Aspergillaceae</taxon>
        <taxon>Aspergillus</taxon>
        <taxon>Aspergillus subgen. Nidulantes</taxon>
    </lineage>
</organism>
<dbReference type="PANTHER" id="PTHR37417">
    <property type="entry name" value="67 KDA MYOSIN-CROSS-REACTIVE ANTIGEN FAMILY PROTEIN (AFU_ORTHOLOGUE AFUA_5G09970)"/>
    <property type="match status" value="1"/>
</dbReference>
<proteinExistence type="predicted"/>
<keyword evidence="2" id="KW-1185">Reference proteome</keyword>
<dbReference type="Pfam" id="PF06100">
    <property type="entry name" value="MCRA"/>
    <property type="match status" value="1"/>
</dbReference>
<dbReference type="OrthoDB" id="545169at2759"/>
<dbReference type="GO" id="GO:0071949">
    <property type="term" value="F:FAD binding"/>
    <property type="evidence" value="ECO:0007669"/>
    <property type="project" value="InterPro"/>
</dbReference>
<dbReference type="EMBL" id="JZBS01000329">
    <property type="protein sequence ID" value="KKK26606.1"/>
    <property type="molecule type" value="Genomic_DNA"/>
</dbReference>
<dbReference type="SUPFAM" id="SSF51905">
    <property type="entry name" value="FAD/NAD(P)-binding domain"/>
    <property type="match status" value="1"/>
</dbReference>